<dbReference type="EMBL" id="DXCC01000015">
    <property type="protein sequence ID" value="HIZ15146.1"/>
    <property type="molecule type" value="Genomic_DNA"/>
</dbReference>
<feature type="signal peptide" evidence="1">
    <location>
        <begin position="1"/>
        <end position="20"/>
    </location>
</feature>
<sequence length="122" mass="13481">MKRTLTFALGMLCTFALLFGATSCKEVVRSGHYVTTGTTSPNMAANIFVQSAVTAAIQEYNTTEMAELRTDEDATSVFRKFVSETKTKIEAMALPTLDDTWVDLNLMNLSEEIVATERLTIE</sequence>
<evidence type="ECO:0000313" key="3">
    <source>
        <dbReference type="Proteomes" id="UP000824014"/>
    </source>
</evidence>
<protein>
    <submittedName>
        <fullName evidence="2">Uncharacterized protein</fullName>
    </submittedName>
</protein>
<dbReference type="AlphaFoldDB" id="A0A9D2DDR8"/>
<keyword evidence="1" id="KW-0732">Signal</keyword>
<feature type="chain" id="PRO_5039193316" evidence="1">
    <location>
        <begin position="21"/>
        <end position="122"/>
    </location>
</feature>
<comment type="caution">
    <text evidence="2">The sequence shown here is derived from an EMBL/GenBank/DDBJ whole genome shotgun (WGS) entry which is preliminary data.</text>
</comment>
<accession>A0A9D2DDR8</accession>
<dbReference type="Proteomes" id="UP000824014">
    <property type="component" value="Unassembled WGS sequence"/>
</dbReference>
<evidence type="ECO:0000256" key="1">
    <source>
        <dbReference type="SAM" id="SignalP"/>
    </source>
</evidence>
<proteinExistence type="predicted"/>
<reference evidence="2" key="1">
    <citation type="journal article" date="2021" name="PeerJ">
        <title>Extensive microbial diversity within the chicken gut microbiome revealed by metagenomics and culture.</title>
        <authorList>
            <person name="Gilroy R."/>
            <person name="Ravi A."/>
            <person name="Getino M."/>
            <person name="Pursley I."/>
            <person name="Horton D.L."/>
            <person name="Alikhan N.F."/>
            <person name="Baker D."/>
            <person name="Gharbi K."/>
            <person name="Hall N."/>
            <person name="Watson M."/>
            <person name="Adriaenssens E.M."/>
            <person name="Foster-Nyarko E."/>
            <person name="Jarju S."/>
            <person name="Secka A."/>
            <person name="Antonio M."/>
            <person name="Oren A."/>
            <person name="Chaudhuri R.R."/>
            <person name="La Ragione R."/>
            <person name="Hildebrand F."/>
            <person name="Pallen M.J."/>
        </authorList>
    </citation>
    <scope>NUCLEOTIDE SEQUENCE</scope>
    <source>
        <strain evidence="2">ChiHjej11B10-19426</strain>
    </source>
</reference>
<name>A0A9D2DDR8_9BACT</name>
<dbReference type="PROSITE" id="PS51257">
    <property type="entry name" value="PROKAR_LIPOPROTEIN"/>
    <property type="match status" value="1"/>
</dbReference>
<reference evidence="2" key="2">
    <citation type="submission" date="2021-04" db="EMBL/GenBank/DDBJ databases">
        <authorList>
            <person name="Gilroy R."/>
        </authorList>
    </citation>
    <scope>NUCLEOTIDE SEQUENCE</scope>
    <source>
        <strain evidence="2">ChiHjej11B10-19426</strain>
    </source>
</reference>
<organism evidence="2 3">
    <name type="scientific">Candidatus Tidjanibacter faecipullorum</name>
    <dbReference type="NCBI Taxonomy" id="2838766"/>
    <lineage>
        <taxon>Bacteria</taxon>
        <taxon>Pseudomonadati</taxon>
        <taxon>Bacteroidota</taxon>
        <taxon>Bacteroidia</taxon>
        <taxon>Bacteroidales</taxon>
        <taxon>Rikenellaceae</taxon>
        <taxon>Tidjanibacter</taxon>
    </lineage>
</organism>
<gene>
    <name evidence="2" type="ORF">H9816_04480</name>
</gene>
<evidence type="ECO:0000313" key="2">
    <source>
        <dbReference type="EMBL" id="HIZ15146.1"/>
    </source>
</evidence>